<comment type="similarity">
    <text evidence="1">Belongs to the ATP-dependent AMP-binding enzyme family.</text>
</comment>
<evidence type="ECO:0000259" key="6">
    <source>
        <dbReference type="Pfam" id="PF13193"/>
    </source>
</evidence>
<dbReference type="GO" id="GO:0005324">
    <property type="term" value="F:long-chain fatty acid transmembrane transporter activity"/>
    <property type="evidence" value="ECO:0007669"/>
    <property type="project" value="TreeGrafter"/>
</dbReference>
<dbReference type="Gene3D" id="3.40.50.12780">
    <property type="entry name" value="N-terminal domain of ligase-like"/>
    <property type="match status" value="1"/>
</dbReference>
<keyword evidence="4" id="KW-0067">ATP-binding</keyword>
<dbReference type="EMBL" id="UGQT01000001">
    <property type="protein sequence ID" value="STZ56940.1"/>
    <property type="molecule type" value="Genomic_DNA"/>
</dbReference>
<dbReference type="EC" id="6.2.1.3" evidence="7"/>
<dbReference type="InterPro" id="IPR020845">
    <property type="entry name" value="AMP-binding_CS"/>
</dbReference>
<dbReference type="GO" id="GO:0044539">
    <property type="term" value="P:long-chain fatty acid import into cell"/>
    <property type="evidence" value="ECO:0007669"/>
    <property type="project" value="TreeGrafter"/>
</dbReference>
<dbReference type="AlphaFoldDB" id="A0A378T8I8"/>
<evidence type="ECO:0000256" key="3">
    <source>
        <dbReference type="ARBA" id="ARBA00022741"/>
    </source>
</evidence>
<dbReference type="OrthoDB" id="2579187at2"/>
<sequence>MHGLTLPETLRLRSVTHGDKPYLSMSDGGVETFAEVYHHSCCAAADMAHQGVKAGDRVLIMAANSLEAIHAWFGANLLGATEVWINPALRGRPLQHAVAVSKARVLVTDQWNEVIAQGIHGTEVITVLLIGQQPPGDVEAVHRIARFDDRSGADTVVLPDSYDHRSTGSIVFTSGTTGPAKGVLMPHRQLRLIADTSAHGVRMTDADIFYCIHPMHHTAGKFMVVFAAMTVGAHVVLERQFDPVQWLDNIRRHNATIGFGHGPMLEMIHNTPERSDDADNPVSRIMAAPMPKKIALDFERRFDLKAVELWGMTEVCLPTWRPLDEPLRPGSCGKVLTEYFDLRIADPDTDEPVPAGEVGELQVRPLLPFTMMQGYEGQPEKTLTAWRNFFFHTGDLGWMDCDGYVYFTDRVGDRIRRRAENISTYDIESAIYEIEAVAECAAVAVASDFDGDDDIKVCIVAAPGAQVDPVDVIRHCADSLPHHMVPRYIELLEQLPRTITKKVIKAALRESGTAGAWDRRTAGIELRSLYTTAPTVGSKEGSRT</sequence>
<dbReference type="Gene3D" id="3.30.300.30">
    <property type="match status" value="1"/>
</dbReference>
<evidence type="ECO:0000313" key="8">
    <source>
        <dbReference type="Proteomes" id="UP000254978"/>
    </source>
</evidence>
<feature type="domain" description="AMP-dependent synthetase/ligase" evidence="5">
    <location>
        <begin position="16"/>
        <end position="375"/>
    </location>
</feature>
<keyword evidence="3" id="KW-0547">Nucleotide-binding</keyword>
<dbReference type="InterPro" id="IPR042099">
    <property type="entry name" value="ANL_N_sf"/>
</dbReference>
<gene>
    <name evidence="7" type="ORF">NCTC10821_00433</name>
</gene>
<dbReference type="GO" id="GO:0005524">
    <property type="term" value="F:ATP binding"/>
    <property type="evidence" value="ECO:0007669"/>
    <property type="project" value="UniProtKB-KW"/>
</dbReference>
<keyword evidence="2 7" id="KW-0436">Ligase</keyword>
<evidence type="ECO:0000256" key="2">
    <source>
        <dbReference type="ARBA" id="ARBA00022598"/>
    </source>
</evidence>
<dbReference type="GO" id="GO:0004467">
    <property type="term" value="F:long-chain fatty acid-CoA ligase activity"/>
    <property type="evidence" value="ECO:0007669"/>
    <property type="project" value="UniProtKB-EC"/>
</dbReference>
<reference evidence="7 8" key="1">
    <citation type="submission" date="2018-06" db="EMBL/GenBank/DDBJ databases">
        <authorList>
            <consortium name="Pathogen Informatics"/>
            <person name="Doyle S."/>
        </authorList>
    </citation>
    <scope>NUCLEOTIDE SEQUENCE [LARGE SCALE GENOMIC DNA]</scope>
    <source>
        <strain evidence="7 8">NCTC10821</strain>
    </source>
</reference>
<dbReference type="PROSITE" id="PS00455">
    <property type="entry name" value="AMP_BINDING"/>
    <property type="match status" value="1"/>
</dbReference>
<dbReference type="Pfam" id="PF13193">
    <property type="entry name" value="AMP-binding_C"/>
    <property type="match status" value="1"/>
</dbReference>
<evidence type="ECO:0000259" key="5">
    <source>
        <dbReference type="Pfam" id="PF00501"/>
    </source>
</evidence>
<dbReference type="Pfam" id="PF00501">
    <property type="entry name" value="AMP-binding"/>
    <property type="match status" value="1"/>
</dbReference>
<name>A0A378T8I8_9MYCO</name>
<dbReference type="InterPro" id="IPR025110">
    <property type="entry name" value="AMP-bd_C"/>
</dbReference>
<organism evidence="7 8">
    <name type="scientific">Mycolicibacterium tokaiense</name>
    <dbReference type="NCBI Taxonomy" id="39695"/>
    <lineage>
        <taxon>Bacteria</taxon>
        <taxon>Bacillati</taxon>
        <taxon>Actinomycetota</taxon>
        <taxon>Actinomycetes</taxon>
        <taxon>Mycobacteriales</taxon>
        <taxon>Mycobacteriaceae</taxon>
        <taxon>Mycolicibacterium</taxon>
    </lineage>
</organism>
<evidence type="ECO:0000256" key="4">
    <source>
        <dbReference type="ARBA" id="ARBA00022840"/>
    </source>
</evidence>
<dbReference type="InterPro" id="IPR000873">
    <property type="entry name" value="AMP-dep_synth/lig_dom"/>
</dbReference>
<feature type="domain" description="AMP-binding enzyme C-terminal" evidence="6">
    <location>
        <begin position="427"/>
        <end position="502"/>
    </location>
</feature>
<dbReference type="PANTHER" id="PTHR43107:SF15">
    <property type="entry name" value="FATTY ACID TRANSPORT PROTEIN 3, ISOFORM A"/>
    <property type="match status" value="1"/>
</dbReference>
<dbReference type="InterPro" id="IPR045851">
    <property type="entry name" value="AMP-bd_C_sf"/>
</dbReference>
<dbReference type="SUPFAM" id="SSF56801">
    <property type="entry name" value="Acetyl-CoA synthetase-like"/>
    <property type="match status" value="1"/>
</dbReference>
<dbReference type="RefSeq" id="WP_115277355.1">
    <property type="nucleotide sequence ID" value="NZ_AP022600.1"/>
</dbReference>
<evidence type="ECO:0000256" key="1">
    <source>
        <dbReference type="ARBA" id="ARBA00006432"/>
    </source>
</evidence>
<dbReference type="GO" id="GO:0005886">
    <property type="term" value="C:plasma membrane"/>
    <property type="evidence" value="ECO:0007669"/>
    <property type="project" value="TreeGrafter"/>
</dbReference>
<accession>A0A378T8I8</accession>
<dbReference type="PANTHER" id="PTHR43107">
    <property type="entry name" value="LONG-CHAIN FATTY ACID TRANSPORT PROTEIN"/>
    <property type="match status" value="1"/>
</dbReference>
<protein>
    <submittedName>
        <fullName evidence="7">Acyl-CoA synthetase (AMP-forming)/AMP-acid ligase II</fullName>
        <ecNumber evidence="7">6.2.1.3</ecNumber>
    </submittedName>
</protein>
<dbReference type="Proteomes" id="UP000254978">
    <property type="component" value="Unassembled WGS sequence"/>
</dbReference>
<keyword evidence="8" id="KW-1185">Reference proteome</keyword>
<proteinExistence type="inferred from homology"/>
<evidence type="ECO:0000313" key="7">
    <source>
        <dbReference type="EMBL" id="STZ56940.1"/>
    </source>
</evidence>